<dbReference type="SUPFAM" id="SSF48452">
    <property type="entry name" value="TPR-like"/>
    <property type="match status" value="1"/>
</dbReference>
<dbReference type="SMART" id="SM00028">
    <property type="entry name" value="TPR"/>
    <property type="match status" value="4"/>
</dbReference>
<feature type="domain" description="Orc1-like AAA ATPase" evidence="1">
    <location>
        <begin position="46"/>
        <end position="103"/>
    </location>
</feature>
<evidence type="ECO:0000313" key="3">
    <source>
        <dbReference type="Proteomes" id="UP001499863"/>
    </source>
</evidence>
<dbReference type="Pfam" id="PF13424">
    <property type="entry name" value="TPR_12"/>
    <property type="match status" value="1"/>
</dbReference>
<sequence>MSGTRVDGSVVQAGEIHHLAVYGQAAPPPAAPTLPVPRQLPPTPRRLVGRDADLAALDRELDEAPEGPADVTVVVTGPAGVGKTALAAQWLRRRAGRFPDGQLYADLRGHAPGGPADPAEALGGFLRAFGIAPVPRNLAEVAALWRSLAAGRRIAVLLDNASTAAQVRPLLPGSEHAVVVVTSRRRLTGLGIDGAVFRPVDVLSDDDSVRLLAQRVGADRVAREEEAAALVVERCGRLPLAVCLAAARIAARPVQPLAATAAALRQESEGIAALDVEGEAVRHALDASFEVLGAEAVRLYRLLGLLPFPVFTLEVVCAVGGLEPAEADRLLGGLIDVHLLEEMKDGFRFHDLVKLHARARADEIREQAEGRAAVDRVFDWYLATTTAAEALLSPSHRTLRRDYTTEPVAGAREFADEPDAVRWLDAETGRLAEAVRWAAVTGRAATAWQLVDAMWPLFLRLRPARLWIEAHRIGRTAARTDGDHDGLLRMLTSGGTGLRNAGEGDLAAEWFTEALQLARAVGLPLVEADALYGLSQTHRTAGRLAEAADCLRTTADLREAGGYLRGTALARLALGDVQLADGRPAEAVPVITDAHRDLLAVSATYEAARALAFLGQAHAALGAHDEAARCYADALAEFRTGGARHWEARVLELTGDLARTRGDLTEAAIHYRESLARYEALSAPDTARLTTALTTLGDPPEAE</sequence>
<dbReference type="InterPro" id="IPR027417">
    <property type="entry name" value="P-loop_NTPase"/>
</dbReference>
<dbReference type="InterPro" id="IPR041664">
    <property type="entry name" value="AAA_16"/>
</dbReference>
<dbReference type="SUPFAM" id="SSF52540">
    <property type="entry name" value="P-loop containing nucleoside triphosphate hydrolases"/>
    <property type="match status" value="1"/>
</dbReference>
<protein>
    <submittedName>
        <fullName evidence="2">XRE family transcriptional regulator</fullName>
    </submittedName>
</protein>
<evidence type="ECO:0000259" key="1">
    <source>
        <dbReference type="Pfam" id="PF13191"/>
    </source>
</evidence>
<dbReference type="Pfam" id="PF13191">
    <property type="entry name" value="AAA_16"/>
    <property type="match status" value="1"/>
</dbReference>
<proteinExistence type="predicted"/>
<dbReference type="PANTHER" id="PTHR47691">
    <property type="entry name" value="REGULATOR-RELATED"/>
    <property type="match status" value="1"/>
</dbReference>
<organism evidence="2 3">
    <name type="scientific">Kitasatospora putterlickiae</name>
    <dbReference type="NCBI Taxonomy" id="221725"/>
    <lineage>
        <taxon>Bacteria</taxon>
        <taxon>Bacillati</taxon>
        <taxon>Actinomycetota</taxon>
        <taxon>Actinomycetes</taxon>
        <taxon>Kitasatosporales</taxon>
        <taxon>Streptomycetaceae</taxon>
        <taxon>Kitasatospora</taxon>
    </lineage>
</organism>
<evidence type="ECO:0000313" key="2">
    <source>
        <dbReference type="EMBL" id="GAA1386217.1"/>
    </source>
</evidence>
<dbReference type="InterPro" id="IPR019734">
    <property type="entry name" value="TPR_rpt"/>
</dbReference>
<dbReference type="PRINTS" id="PR00364">
    <property type="entry name" value="DISEASERSIST"/>
</dbReference>
<dbReference type="Gene3D" id="3.40.50.300">
    <property type="entry name" value="P-loop containing nucleotide triphosphate hydrolases"/>
    <property type="match status" value="1"/>
</dbReference>
<gene>
    <name evidence="2" type="ORF">GCM10009639_09730</name>
</gene>
<dbReference type="RefSeq" id="WP_344326933.1">
    <property type="nucleotide sequence ID" value="NZ_BAAAKJ010000044.1"/>
</dbReference>
<dbReference type="InterPro" id="IPR011990">
    <property type="entry name" value="TPR-like_helical_dom_sf"/>
</dbReference>
<accession>A0ABN1XNV8</accession>
<name>A0ABN1XNV8_9ACTN</name>
<dbReference type="Gene3D" id="1.25.40.10">
    <property type="entry name" value="Tetratricopeptide repeat domain"/>
    <property type="match status" value="2"/>
</dbReference>
<dbReference type="Proteomes" id="UP001499863">
    <property type="component" value="Unassembled WGS sequence"/>
</dbReference>
<reference evidence="2 3" key="1">
    <citation type="journal article" date="2019" name="Int. J. Syst. Evol. Microbiol.">
        <title>The Global Catalogue of Microorganisms (GCM) 10K type strain sequencing project: providing services to taxonomists for standard genome sequencing and annotation.</title>
        <authorList>
            <consortium name="The Broad Institute Genomics Platform"/>
            <consortium name="The Broad Institute Genome Sequencing Center for Infectious Disease"/>
            <person name="Wu L."/>
            <person name="Ma J."/>
        </authorList>
    </citation>
    <scope>NUCLEOTIDE SEQUENCE [LARGE SCALE GENOMIC DNA]</scope>
    <source>
        <strain evidence="2 3">JCM 12393</strain>
    </source>
</reference>
<dbReference type="PANTHER" id="PTHR47691:SF3">
    <property type="entry name" value="HTH-TYPE TRANSCRIPTIONAL REGULATOR RV0890C-RELATED"/>
    <property type="match status" value="1"/>
</dbReference>
<dbReference type="EMBL" id="BAAAKJ010000044">
    <property type="protein sequence ID" value="GAA1386217.1"/>
    <property type="molecule type" value="Genomic_DNA"/>
</dbReference>
<keyword evidence="3" id="KW-1185">Reference proteome</keyword>
<comment type="caution">
    <text evidence="2">The sequence shown here is derived from an EMBL/GenBank/DDBJ whole genome shotgun (WGS) entry which is preliminary data.</text>
</comment>